<evidence type="ECO:0000313" key="3">
    <source>
        <dbReference type="Proteomes" id="UP000526125"/>
    </source>
</evidence>
<organism evidence="2 3">
    <name type="scientific">Paenibacillus xylanilyticus</name>
    <dbReference type="NCBI Taxonomy" id="248903"/>
    <lineage>
        <taxon>Bacteria</taxon>
        <taxon>Bacillati</taxon>
        <taxon>Bacillota</taxon>
        <taxon>Bacilli</taxon>
        <taxon>Bacillales</taxon>
        <taxon>Paenibacillaceae</taxon>
        <taxon>Paenibacillus</taxon>
    </lineage>
</organism>
<dbReference type="Proteomes" id="UP000526125">
    <property type="component" value="Unassembled WGS sequence"/>
</dbReference>
<keyword evidence="3" id="KW-1185">Reference proteome</keyword>
<evidence type="ECO:0000313" key="2">
    <source>
        <dbReference type="EMBL" id="NUU76470.1"/>
    </source>
</evidence>
<keyword evidence="1" id="KW-0812">Transmembrane</keyword>
<keyword evidence="1" id="KW-1133">Transmembrane helix</keyword>
<proteinExistence type="predicted"/>
<sequence>MNNTNKILGSALMLGSVCIATMERISVRISAAIVEAGYASGGNAREMVSLNDNGPGLLVYFLFFVGFILLVSGFPGSISRKQR</sequence>
<reference evidence="2 3" key="1">
    <citation type="submission" date="2020-05" db="EMBL/GenBank/DDBJ databases">
        <title>Genome Sequencing of Type Strains.</title>
        <authorList>
            <person name="Lemaire J.F."/>
            <person name="Inderbitzin P."/>
            <person name="Gregorio O.A."/>
            <person name="Collins S.B."/>
            <person name="Wespe N."/>
            <person name="Knight-Connoni V."/>
        </authorList>
    </citation>
    <scope>NUCLEOTIDE SEQUENCE [LARGE SCALE GENOMIC DNA]</scope>
    <source>
        <strain evidence="2 3">LMG 21957</strain>
    </source>
</reference>
<evidence type="ECO:0000256" key="1">
    <source>
        <dbReference type="SAM" id="Phobius"/>
    </source>
</evidence>
<name>A0A7Y6BX12_9BACL</name>
<keyword evidence="1" id="KW-0472">Membrane</keyword>
<comment type="caution">
    <text evidence="2">The sequence shown here is derived from an EMBL/GenBank/DDBJ whole genome shotgun (WGS) entry which is preliminary data.</text>
</comment>
<protein>
    <submittedName>
        <fullName evidence="2">Uncharacterized protein</fullName>
    </submittedName>
</protein>
<dbReference type="EMBL" id="JABMCB010000185">
    <property type="protein sequence ID" value="NUU76470.1"/>
    <property type="molecule type" value="Genomic_DNA"/>
</dbReference>
<accession>A0A7Y6BX12</accession>
<dbReference type="AlphaFoldDB" id="A0A7Y6BX12"/>
<gene>
    <name evidence="2" type="ORF">HP552_14670</name>
</gene>
<feature type="transmembrane region" description="Helical" evidence="1">
    <location>
        <begin position="55"/>
        <end position="74"/>
    </location>
</feature>
<dbReference type="RefSeq" id="WP_175396172.1">
    <property type="nucleotide sequence ID" value="NZ_JABMCB010000185.1"/>
</dbReference>